<dbReference type="Proteomes" id="UP000297280">
    <property type="component" value="Unassembled WGS sequence"/>
</dbReference>
<protein>
    <submittedName>
        <fullName evidence="1">Uncharacterized protein</fullName>
    </submittedName>
</protein>
<reference evidence="1 2" key="1">
    <citation type="submission" date="2017-12" db="EMBL/GenBank/DDBJ databases">
        <title>Comparative genomics of Botrytis spp.</title>
        <authorList>
            <person name="Valero-Jimenez C.A."/>
            <person name="Tapia P."/>
            <person name="Veloso J."/>
            <person name="Silva-Moreno E."/>
            <person name="Staats M."/>
            <person name="Valdes J.H."/>
            <person name="Van Kan J.A.L."/>
        </authorList>
    </citation>
    <scope>NUCLEOTIDE SEQUENCE [LARGE SCALE GENOMIC DNA]</scope>
    <source>
        <strain evidence="1 2">MUCL3349</strain>
    </source>
</reference>
<evidence type="ECO:0000313" key="1">
    <source>
        <dbReference type="EMBL" id="TGO85148.1"/>
    </source>
</evidence>
<sequence>MIGLDEIRETISQSLRKPKTTAQFCNPRPLLSQPSRSSASCTKILSFHPNQGTNEVLGARVEKRFLREPSARSRLSLHDYPHFMAFPAARYAKFHDEWQ</sequence>
<gene>
    <name evidence="1" type="ORF">BPOR_0426g00050</name>
</gene>
<dbReference type="AlphaFoldDB" id="A0A4Z1KHX1"/>
<comment type="caution">
    <text evidence="1">The sequence shown here is derived from an EMBL/GenBank/DDBJ whole genome shotgun (WGS) entry which is preliminary data.</text>
</comment>
<evidence type="ECO:0000313" key="2">
    <source>
        <dbReference type="Proteomes" id="UP000297280"/>
    </source>
</evidence>
<keyword evidence="2" id="KW-1185">Reference proteome</keyword>
<proteinExistence type="predicted"/>
<organism evidence="1 2">
    <name type="scientific">Botrytis porri</name>
    <dbReference type="NCBI Taxonomy" id="87229"/>
    <lineage>
        <taxon>Eukaryota</taxon>
        <taxon>Fungi</taxon>
        <taxon>Dikarya</taxon>
        <taxon>Ascomycota</taxon>
        <taxon>Pezizomycotina</taxon>
        <taxon>Leotiomycetes</taxon>
        <taxon>Helotiales</taxon>
        <taxon>Sclerotiniaceae</taxon>
        <taxon>Botrytis</taxon>
    </lineage>
</organism>
<dbReference type="EMBL" id="PQXO01000425">
    <property type="protein sequence ID" value="TGO85148.1"/>
    <property type="molecule type" value="Genomic_DNA"/>
</dbReference>
<name>A0A4Z1KHX1_9HELO</name>
<accession>A0A4Z1KHX1</accession>